<gene>
    <name evidence="9" type="ORF">IWW36_001289</name>
</gene>
<evidence type="ECO:0000256" key="5">
    <source>
        <dbReference type="SAM" id="MobiDB-lite"/>
    </source>
</evidence>
<evidence type="ECO:0000259" key="7">
    <source>
        <dbReference type="PROSITE" id="PS50135"/>
    </source>
</evidence>
<name>A0A9W8I9D6_9FUNG</name>
<dbReference type="InterPro" id="IPR001005">
    <property type="entry name" value="SANT/Myb"/>
</dbReference>
<feature type="domain" description="ZZ-type" evidence="7">
    <location>
        <begin position="508"/>
        <end position="568"/>
    </location>
</feature>
<feature type="compositionally biased region" description="Basic residues" evidence="5">
    <location>
        <begin position="304"/>
        <end position="314"/>
    </location>
</feature>
<evidence type="ECO:0008006" key="11">
    <source>
        <dbReference type="Google" id="ProtNLM"/>
    </source>
</evidence>
<dbReference type="SMART" id="SM00717">
    <property type="entry name" value="SANT"/>
    <property type="match status" value="1"/>
</dbReference>
<evidence type="ECO:0000256" key="1">
    <source>
        <dbReference type="ARBA" id="ARBA00022723"/>
    </source>
</evidence>
<evidence type="ECO:0000313" key="9">
    <source>
        <dbReference type="EMBL" id="KAJ2851268.1"/>
    </source>
</evidence>
<dbReference type="InterPro" id="IPR000433">
    <property type="entry name" value="Znf_ZZ"/>
</dbReference>
<evidence type="ECO:0000256" key="3">
    <source>
        <dbReference type="ARBA" id="ARBA00022833"/>
    </source>
</evidence>
<keyword evidence="1" id="KW-0479">Metal-binding</keyword>
<dbReference type="InterPro" id="IPR017930">
    <property type="entry name" value="Myb_dom"/>
</dbReference>
<dbReference type="Pfam" id="PF00569">
    <property type="entry name" value="ZZ"/>
    <property type="match status" value="1"/>
</dbReference>
<dbReference type="Pfam" id="PF00249">
    <property type="entry name" value="Myb_DNA-binding"/>
    <property type="match status" value="1"/>
</dbReference>
<evidence type="ECO:0000259" key="6">
    <source>
        <dbReference type="PROSITE" id="PS50090"/>
    </source>
</evidence>
<dbReference type="InterPro" id="IPR009057">
    <property type="entry name" value="Homeodomain-like_sf"/>
</dbReference>
<dbReference type="SUPFAM" id="SSF46689">
    <property type="entry name" value="Homeodomain-like"/>
    <property type="match status" value="1"/>
</dbReference>
<reference evidence="9" key="1">
    <citation type="submission" date="2022-07" db="EMBL/GenBank/DDBJ databases">
        <title>Phylogenomic reconstructions and comparative analyses of Kickxellomycotina fungi.</title>
        <authorList>
            <person name="Reynolds N.K."/>
            <person name="Stajich J.E."/>
            <person name="Barry K."/>
            <person name="Grigoriev I.V."/>
            <person name="Crous P."/>
            <person name="Smith M.E."/>
        </authorList>
    </citation>
    <scope>NUCLEOTIDE SEQUENCE</scope>
    <source>
        <strain evidence="9">NRRL 1566</strain>
    </source>
</reference>
<dbReference type="GO" id="GO:0008270">
    <property type="term" value="F:zinc ion binding"/>
    <property type="evidence" value="ECO:0007669"/>
    <property type="project" value="UniProtKB-KW"/>
</dbReference>
<feature type="region of interest" description="Disordered" evidence="5">
    <location>
        <begin position="386"/>
        <end position="465"/>
    </location>
</feature>
<dbReference type="PANTHER" id="PTHR22705:SF0">
    <property type="entry name" value="ZZ-TYPE ZINC FINGER-CONTAINING PROTEIN 3"/>
    <property type="match status" value="1"/>
</dbReference>
<dbReference type="PROSITE" id="PS51294">
    <property type="entry name" value="HTH_MYB"/>
    <property type="match status" value="1"/>
</dbReference>
<dbReference type="OrthoDB" id="424753at2759"/>
<protein>
    <recommendedName>
        <fullName evidence="11">ZZ-type zinc finger-containing protein 3</fullName>
    </recommendedName>
</protein>
<dbReference type="PANTHER" id="PTHR22705">
    <property type="entry name" value="ZINC FINGER, ZZ DOMAIN CONTAINING 3"/>
    <property type="match status" value="1"/>
</dbReference>
<feature type="compositionally biased region" description="Basic residues" evidence="5">
    <location>
        <begin position="418"/>
        <end position="433"/>
    </location>
</feature>
<keyword evidence="10" id="KW-1185">Reference proteome</keyword>
<feature type="compositionally biased region" description="Acidic residues" evidence="5">
    <location>
        <begin position="438"/>
        <end position="449"/>
    </location>
</feature>
<feature type="domain" description="HTH myb-type" evidence="8">
    <location>
        <begin position="330"/>
        <end position="383"/>
    </location>
</feature>
<evidence type="ECO:0000259" key="8">
    <source>
        <dbReference type="PROSITE" id="PS51294"/>
    </source>
</evidence>
<dbReference type="InterPro" id="IPR043145">
    <property type="entry name" value="Znf_ZZ_sf"/>
</dbReference>
<evidence type="ECO:0000313" key="10">
    <source>
        <dbReference type="Proteomes" id="UP001139887"/>
    </source>
</evidence>
<keyword evidence="2 4" id="KW-0863">Zinc-finger</keyword>
<feature type="compositionally biased region" description="Polar residues" evidence="5">
    <location>
        <begin position="395"/>
        <end position="417"/>
    </location>
</feature>
<organism evidence="9 10">
    <name type="scientific">Coemansia brasiliensis</name>
    <dbReference type="NCBI Taxonomy" id="2650707"/>
    <lineage>
        <taxon>Eukaryota</taxon>
        <taxon>Fungi</taxon>
        <taxon>Fungi incertae sedis</taxon>
        <taxon>Zoopagomycota</taxon>
        <taxon>Kickxellomycotina</taxon>
        <taxon>Kickxellomycetes</taxon>
        <taxon>Kickxellales</taxon>
        <taxon>Kickxellaceae</taxon>
        <taxon>Coemansia</taxon>
    </lineage>
</organism>
<evidence type="ECO:0000256" key="4">
    <source>
        <dbReference type="PROSITE-ProRule" id="PRU00228"/>
    </source>
</evidence>
<dbReference type="EMBL" id="JANBUW010000015">
    <property type="protein sequence ID" value="KAJ2851268.1"/>
    <property type="molecule type" value="Genomic_DNA"/>
</dbReference>
<dbReference type="SUPFAM" id="SSF57850">
    <property type="entry name" value="RING/U-box"/>
    <property type="match status" value="1"/>
</dbReference>
<dbReference type="CDD" id="cd00167">
    <property type="entry name" value="SANT"/>
    <property type="match status" value="1"/>
</dbReference>
<dbReference type="SMART" id="SM00291">
    <property type="entry name" value="ZnF_ZZ"/>
    <property type="match status" value="1"/>
</dbReference>
<proteinExistence type="predicted"/>
<sequence length="588" mass="64901">MAGEETIQEIATIDQPLRVSIPSPVTENAPSEISCVERNNGEYMLVFRAIEALRSQLARAKSDIEVLTRLRVQALDRPLEYIESVIAGTAPQVPKQQDVVEVPDIDIDAYMSSASPESVAKYMHLAQSQGIYVGSRQWGLAGQQRSMSTRAVSARSTNYALWTKGSKRSFSQRGLASSAGQLTGATAVATPEQSPSPQFSYLHEQQNGHMAELQTAPIQEEDMHLALATEAENASDDGQYSQLLQAVSATPMQSGQASHIVDTPSTSRPSGKTLFSPIPQPATPQPIKRGRGRPRKNQDPTPKPARKPYRHRGPTRTESGTPKPPSYNVPWSDEEQQRLEELLLIYPEEEVANDRWRKISEALGTRTMRQVASRVQKYFIKLSKAGLPVPGKVPDTSTWTSINSRATPSSDQRSNGTPKKRGRRAGASSKRKHVEFTSSEDEMDIDLDMESPKPVADPKGKQAERSPVMETLELPSGDSWMVPPLPGDNIASTSRHGSSALRSAKAVHLGYRCDSCFAEPIVGIRWHCMECRGAHTVDLCDECREEGVYETPTHLDTHNFQPVREPEMEPYYANEIAAPALQEYSYLA</sequence>
<dbReference type="AlphaFoldDB" id="A0A9W8I9D6"/>
<feature type="domain" description="Myb-like" evidence="6">
    <location>
        <begin position="323"/>
        <end position="379"/>
    </location>
</feature>
<dbReference type="Gene3D" id="1.10.10.60">
    <property type="entry name" value="Homeodomain-like"/>
    <property type="match status" value="1"/>
</dbReference>
<dbReference type="Proteomes" id="UP001139887">
    <property type="component" value="Unassembled WGS sequence"/>
</dbReference>
<accession>A0A9W8I9D6</accession>
<dbReference type="PROSITE" id="PS50090">
    <property type="entry name" value="MYB_LIKE"/>
    <property type="match status" value="1"/>
</dbReference>
<feature type="compositionally biased region" description="Polar residues" evidence="5">
    <location>
        <begin position="249"/>
        <end position="270"/>
    </location>
</feature>
<dbReference type="PROSITE" id="PS50135">
    <property type="entry name" value="ZF_ZZ_2"/>
    <property type="match status" value="1"/>
</dbReference>
<comment type="caution">
    <text evidence="9">The sequence shown here is derived from an EMBL/GenBank/DDBJ whole genome shotgun (WGS) entry which is preliminary data.</text>
</comment>
<keyword evidence="3" id="KW-0862">Zinc</keyword>
<evidence type="ECO:0000256" key="2">
    <source>
        <dbReference type="ARBA" id="ARBA00022771"/>
    </source>
</evidence>
<dbReference type="InterPro" id="IPR037830">
    <property type="entry name" value="ZZZ3"/>
</dbReference>
<feature type="region of interest" description="Disordered" evidence="5">
    <location>
        <begin position="249"/>
        <end position="331"/>
    </location>
</feature>
<dbReference type="Gene3D" id="3.30.60.90">
    <property type="match status" value="1"/>
</dbReference>